<dbReference type="InterPro" id="IPR013083">
    <property type="entry name" value="Znf_RING/FYVE/PHD"/>
</dbReference>
<dbReference type="InterPro" id="IPR001841">
    <property type="entry name" value="Znf_RING"/>
</dbReference>
<feature type="compositionally biased region" description="Low complexity" evidence="5">
    <location>
        <begin position="337"/>
        <end position="364"/>
    </location>
</feature>
<dbReference type="Pfam" id="PF13639">
    <property type="entry name" value="zf-RING_2"/>
    <property type="match status" value="1"/>
</dbReference>
<dbReference type="GO" id="GO:0005737">
    <property type="term" value="C:cytoplasm"/>
    <property type="evidence" value="ECO:0007669"/>
    <property type="project" value="TreeGrafter"/>
</dbReference>
<keyword evidence="8" id="KW-1185">Reference proteome</keyword>
<evidence type="ECO:0000256" key="4">
    <source>
        <dbReference type="PROSITE-ProRule" id="PRU00175"/>
    </source>
</evidence>
<dbReference type="PROSITE" id="PS50089">
    <property type="entry name" value="ZF_RING_2"/>
    <property type="match status" value="1"/>
</dbReference>
<dbReference type="Proteomes" id="UP000284842">
    <property type="component" value="Unassembled WGS sequence"/>
</dbReference>
<gene>
    <name evidence="7" type="ORF">CVT24_009791</name>
</gene>
<sequence>MGQIENPSDDPRQFAHEGEEPGNPFSGIDAPPFLLAIQELLERGMGRNSPNTSAPPSTGGSSVLFEVRGPNMTRTIRLGGRPEGPTEARDSPRPPTMSSFLRPGPTTGGEETTINGLLMAQYLMALLGHRDPFNPAGGLPALDQIISQIMERDSHRPVPAPEETITKLPREVLTVGSATLELDCAVCKDQFKLQTDDPDELVVVTLPCKHPFHQPCIVPWLKSSGTCPVCRFQLVAQPEQHPPARQSVSGNSPPRPTSTTSGPSTSSSPPRPHRGQDSPGFLSSLFGSLTGHNLNRDRTRSPPPRSGTASGSRSPTITATQQSHRRSNSDPNTRSTSSPGGSRNAGNSSNNGSNLPGSWSDDLD</sequence>
<name>A0A409VAE7_9AGAR</name>
<keyword evidence="2 4" id="KW-0863">Zinc-finger</keyword>
<feature type="compositionally biased region" description="Polar residues" evidence="5">
    <location>
        <begin position="48"/>
        <end position="61"/>
    </location>
</feature>
<dbReference type="GO" id="GO:0061630">
    <property type="term" value="F:ubiquitin protein ligase activity"/>
    <property type="evidence" value="ECO:0007669"/>
    <property type="project" value="TreeGrafter"/>
</dbReference>
<dbReference type="PANTHER" id="PTHR15710">
    <property type="entry name" value="E3 UBIQUITIN-PROTEIN LIGASE PRAJA"/>
    <property type="match status" value="1"/>
</dbReference>
<dbReference type="GO" id="GO:0008270">
    <property type="term" value="F:zinc ion binding"/>
    <property type="evidence" value="ECO:0007669"/>
    <property type="project" value="UniProtKB-KW"/>
</dbReference>
<accession>A0A409VAE7</accession>
<evidence type="ECO:0000259" key="6">
    <source>
        <dbReference type="PROSITE" id="PS50089"/>
    </source>
</evidence>
<keyword evidence="3" id="KW-0862">Zinc</keyword>
<dbReference type="InParanoid" id="A0A409VAE7"/>
<dbReference type="Gene3D" id="3.30.40.10">
    <property type="entry name" value="Zinc/RING finger domain, C3HC4 (zinc finger)"/>
    <property type="match status" value="1"/>
</dbReference>
<protein>
    <recommendedName>
        <fullName evidence="6">RING-type domain-containing protein</fullName>
    </recommendedName>
</protein>
<feature type="compositionally biased region" description="Low complexity" evidence="5">
    <location>
        <begin position="280"/>
        <end position="289"/>
    </location>
</feature>
<evidence type="ECO:0000256" key="1">
    <source>
        <dbReference type="ARBA" id="ARBA00022723"/>
    </source>
</evidence>
<feature type="compositionally biased region" description="Polar residues" evidence="5">
    <location>
        <begin position="307"/>
        <end position="322"/>
    </location>
</feature>
<organism evidence="7 8">
    <name type="scientific">Panaeolus cyanescens</name>
    <dbReference type="NCBI Taxonomy" id="181874"/>
    <lineage>
        <taxon>Eukaryota</taxon>
        <taxon>Fungi</taxon>
        <taxon>Dikarya</taxon>
        <taxon>Basidiomycota</taxon>
        <taxon>Agaricomycotina</taxon>
        <taxon>Agaricomycetes</taxon>
        <taxon>Agaricomycetidae</taxon>
        <taxon>Agaricales</taxon>
        <taxon>Agaricineae</taxon>
        <taxon>Galeropsidaceae</taxon>
        <taxon>Panaeolus</taxon>
    </lineage>
</organism>
<proteinExistence type="predicted"/>
<evidence type="ECO:0000313" key="8">
    <source>
        <dbReference type="Proteomes" id="UP000284842"/>
    </source>
</evidence>
<dbReference type="EMBL" id="NHTK01006108">
    <property type="protein sequence ID" value="PPQ63841.1"/>
    <property type="molecule type" value="Genomic_DNA"/>
</dbReference>
<dbReference type="PANTHER" id="PTHR15710:SF243">
    <property type="entry name" value="E3 UBIQUITIN-PROTEIN LIGASE PRAJA-2 ISOFORM X1"/>
    <property type="match status" value="1"/>
</dbReference>
<evidence type="ECO:0000256" key="2">
    <source>
        <dbReference type="ARBA" id="ARBA00022771"/>
    </source>
</evidence>
<evidence type="ECO:0000313" key="7">
    <source>
        <dbReference type="EMBL" id="PPQ63841.1"/>
    </source>
</evidence>
<feature type="compositionally biased region" description="Basic and acidic residues" evidence="5">
    <location>
        <begin position="9"/>
        <end position="19"/>
    </location>
</feature>
<feature type="domain" description="RING-type" evidence="6">
    <location>
        <begin position="184"/>
        <end position="231"/>
    </location>
</feature>
<evidence type="ECO:0000256" key="5">
    <source>
        <dbReference type="SAM" id="MobiDB-lite"/>
    </source>
</evidence>
<dbReference type="OrthoDB" id="8062037at2759"/>
<dbReference type="STRING" id="181874.A0A409VAE7"/>
<dbReference type="AlphaFoldDB" id="A0A409VAE7"/>
<dbReference type="GO" id="GO:0016567">
    <property type="term" value="P:protein ubiquitination"/>
    <property type="evidence" value="ECO:0007669"/>
    <property type="project" value="TreeGrafter"/>
</dbReference>
<dbReference type="SUPFAM" id="SSF57850">
    <property type="entry name" value="RING/U-box"/>
    <property type="match status" value="1"/>
</dbReference>
<dbReference type="SMART" id="SM00184">
    <property type="entry name" value="RING"/>
    <property type="match status" value="1"/>
</dbReference>
<feature type="compositionally biased region" description="Low complexity" evidence="5">
    <location>
        <begin position="257"/>
        <end position="268"/>
    </location>
</feature>
<comment type="caution">
    <text evidence="7">The sequence shown here is derived from an EMBL/GenBank/DDBJ whole genome shotgun (WGS) entry which is preliminary data.</text>
</comment>
<keyword evidence="1" id="KW-0479">Metal-binding</keyword>
<feature type="region of interest" description="Disordered" evidence="5">
    <location>
        <begin position="1"/>
        <end position="109"/>
    </location>
</feature>
<feature type="region of interest" description="Disordered" evidence="5">
    <location>
        <begin position="241"/>
        <end position="364"/>
    </location>
</feature>
<reference evidence="7 8" key="1">
    <citation type="journal article" date="2018" name="Evol. Lett.">
        <title>Horizontal gene cluster transfer increased hallucinogenic mushroom diversity.</title>
        <authorList>
            <person name="Reynolds H.T."/>
            <person name="Vijayakumar V."/>
            <person name="Gluck-Thaler E."/>
            <person name="Korotkin H.B."/>
            <person name="Matheny P.B."/>
            <person name="Slot J.C."/>
        </authorList>
    </citation>
    <scope>NUCLEOTIDE SEQUENCE [LARGE SCALE GENOMIC DNA]</scope>
    <source>
        <strain evidence="7 8">2629</strain>
    </source>
</reference>
<evidence type="ECO:0000256" key="3">
    <source>
        <dbReference type="ARBA" id="ARBA00022833"/>
    </source>
</evidence>